<dbReference type="PANTHER" id="PTHR42919">
    <property type="entry name" value="N-ALPHA-ACETYLTRANSFERASE"/>
    <property type="match status" value="1"/>
</dbReference>
<dbReference type="InterPro" id="IPR016181">
    <property type="entry name" value="Acyl_CoA_acyltransferase"/>
</dbReference>
<dbReference type="AlphaFoldDB" id="A0ABD3F9G6"/>
<evidence type="ECO:0000313" key="4">
    <source>
        <dbReference type="EMBL" id="KAL3663358.1"/>
    </source>
</evidence>
<evidence type="ECO:0000313" key="5">
    <source>
        <dbReference type="Proteomes" id="UP001632037"/>
    </source>
</evidence>
<dbReference type="Proteomes" id="UP001632037">
    <property type="component" value="Unassembled WGS sequence"/>
</dbReference>
<accession>A0ABD3F9G6</accession>
<feature type="domain" description="N-acetyltransferase" evidence="3">
    <location>
        <begin position="117"/>
        <end position="271"/>
    </location>
</feature>
<evidence type="ECO:0000256" key="2">
    <source>
        <dbReference type="ARBA" id="ARBA00023315"/>
    </source>
</evidence>
<dbReference type="Gene3D" id="3.40.630.30">
    <property type="match status" value="1"/>
</dbReference>
<name>A0ABD3F9G6_9STRA</name>
<dbReference type="InterPro" id="IPR051556">
    <property type="entry name" value="N-term/lysine_N-AcTrnsfr"/>
</dbReference>
<dbReference type="InterPro" id="IPR000182">
    <property type="entry name" value="GNAT_dom"/>
</dbReference>
<protein>
    <recommendedName>
        <fullName evidence="3">N-acetyltransferase domain-containing protein</fullName>
    </recommendedName>
</protein>
<organism evidence="4 5">
    <name type="scientific">Phytophthora oleae</name>
    <dbReference type="NCBI Taxonomy" id="2107226"/>
    <lineage>
        <taxon>Eukaryota</taxon>
        <taxon>Sar</taxon>
        <taxon>Stramenopiles</taxon>
        <taxon>Oomycota</taxon>
        <taxon>Peronosporomycetes</taxon>
        <taxon>Peronosporales</taxon>
        <taxon>Peronosporaceae</taxon>
        <taxon>Phytophthora</taxon>
    </lineage>
</organism>
<dbReference type="PROSITE" id="PS51186">
    <property type="entry name" value="GNAT"/>
    <property type="match status" value="1"/>
</dbReference>
<comment type="caution">
    <text evidence="4">The sequence shown here is derived from an EMBL/GenBank/DDBJ whole genome shotgun (WGS) entry which is preliminary data.</text>
</comment>
<reference evidence="4 5" key="1">
    <citation type="submission" date="2024-09" db="EMBL/GenBank/DDBJ databases">
        <title>Genome sequencing and assembly of Phytophthora oleae, isolate VK10A, causative agent of rot of olive drupes.</title>
        <authorList>
            <person name="Conti Taguali S."/>
            <person name="Riolo M."/>
            <person name="La Spada F."/>
            <person name="Cacciola S.O."/>
            <person name="Dionisio G."/>
        </authorList>
    </citation>
    <scope>NUCLEOTIDE SEQUENCE [LARGE SCALE GENOMIC DNA]</scope>
    <source>
        <strain evidence="4 5">VK10A</strain>
    </source>
</reference>
<sequence>MLRTLQVVGVRVQAAKAGKVVKKLQSHLLNLPKLRNVVPDPAADGMKLVLLNTSDCSLKTLQPLREQLSSFLRAESFSFVPHAVQIDSVSDARGEETEINGRKPEHDEVKTLPIGDVLFRPVDPGNVQQLHAINEKLFPVKYGDAFYEYVTDAPEGYCKLGYADDGAAVGAVCCEVEKVKISGKRRFRLCILTIGVLEEYRRSKLGSLMLESVIAQARKDRLAYVYLHVQSCNTAAQRFYFAHGFEVTKLVRNYYSQLNPPHSFLLRKQLTLTR</sequence>
<dbReference type="GO" id="GO:0016746">
    <property type="term" value="F:acyltransferase activity"/>
    <property type="evidence" value="ECO:0007669"/>
    <property type="project" value="UniProtKB-KW"/>
</dbReference>
<dbReference type="CDD" id="cd04301">
    <property type="entry name" value="NAT_SF"/>
    <property type="match status" value="1"/>
</dbReference>
<dbReference type="PANTHER" id="PTHR42919:SF8">
    <property type="entry name" value="N-ALPHA-ACETYLTRANSFERASE 50"/>
    <property type="match status" value="1"/>
</dbReference>
<evidence type="ECO:0000259" key="3">
    <source>
        <dbReference type="PROSITE" id="PS51186"/>
    </source>
</evidence>
<proteinExistence type="predicted"/>
<dbReference type="EMBL" id="JBIMZQ010000028">
    <property type="protein sequence ID" value="KAL3663358.1"/>
    <property type="molecule type" value="Genomic_DNA"/>
</dbReference>
<keyword evidence="5" id="KW-1185">Reference proteome</keyword>
<dbReference type="SUPFAM" id="SSF55729">
    <property type="entry name" value="Acyl-CoA N-acyltransferases (Nat)"/>
    <property type="match status" value="1"/>
</dbReference>
<evidence type="ECO:0000256" key="1">
    <source>
        <dbReference type="ARBA" id="ARBA00022679"/>
    </source>
</evidence>
<gene>
    <name evidence="4" type="ORF">V7S43_011764</name>
</gene>
<keyword evidence="2" id="KW-0012">Acyltransferase</keyword>
<dbReference type="Pfam" id="PF00583">
    <property type="entry name" value="Acetyltransf_1"/>
    <property type="match status" value="1"/>
</dbReference>
<keyword evidence="1" id="KW-0808">Transferase</keyword>